<dbReference type="PATRIC" id="fig|29422.6.peg.3371"/>
<dbReference type="InterPro" id="IPR029063">
    <property type="entry name" value="SAM-dependent_MTases_sf"/>
</dbReference>
<dbReference type="Gene3D" id="3.40.50.150">
    <property type="entry name" value="Vaccinia Virus protein VP39"/>
    <property type="match status" value="1"/>
</dbReference>
<dbReference type="NCBIfam" id="TIGR01444">
    <property type="entry name" value="fkbM_fam"/>
    <property type="match status" value="1"/>
</dbReference>
<reference evidence="3 4" key="1">
    <citation type="submission" date="2015-11" db="EMBL/GenBank/DDBJ databases">
        <title>Genomic analysis of 38 Legionella species identifies large and diverse effector repertoires.</title>
        <authorList>
            <person name="Burstein D."/>
            <person name="Amaro F."/>
            <person name="Zusman T."/>
            <person name="Lifshitz Z."/>
            <person name="Cohen O."/>
            <person name="Gilbert J.A."/>
            <person name="Pupko T."/>
            <person name="Shuman H.A."/>
            <person name="Segal G."/>
        </authorList>
    </citation>
    <scope>NUCLEOTIDE SEQUENCE [LARGE SCALE GENOMIC DNA]</scope>
    <source>
        <strain evidence="3 4">ATCC 43878</strain>
    </source>
</reference>
<dbReference type="Pfam" id="PF05050">
    <property type="entry name" value="Methyltransf_21"/>
    <property type="match status" value="1"/>
</dbReference>
<dbReference type="InterPro" id="IPR006342">
    <property type="entry name" value="FkbM_mtfrase"/>
</dbReference>
<dbReference type="SUPFAM" id="SSF53335">
    <property type="entry name" value="S-adenosyl-L-methionine-dependent methyltransferases"/>
    <property type="match status" value="1"/>
</dbReference>
<evidence type="ECO:0000313" key="4">
    <source>
        <dbReference type="Proteomes" id="UP000054742"/>
    </source>
</evidence>
<comment type="caution">
    <text evidence="3">The sequence shown here is derived from an EMBL/GenBank/DDBJ whole genome shotgun (WGS) entry which is preliminary data.</text>
</comment>
<dbReference type="STRING" id="29422.Lbru_3191"/>
<name>A0A0W0S0U9_9GAMM</name>
<evidence type="ECO:0000259" key="2">
    <source>
        <dbReference type="Pfam" id="PF05050"/>
    </source>
</evidence>
<evidence type="ECO:0000256" key="1">
    <source>
        <dbReference type="SAM" id="Phobius"/>
    </source>
</evidence>
<dbReference type="RefSeq" id="WP_065235486.1">
    <property type="nucleotide sequence ID" value="NZ_CAAAHU010000008.1"/>
</dbReference>
<evidence type="ECO:0000313" key="3">
    <source>
        <dbReference type="EMBL" id="KTC77084.1"/>
    </source>
</evidence>
<keyword evidence="1" id="KW-1133">Transmembrane helix</keyword>
<feature type="transmembrane region" description="Helical" evidence="1">
    <location>
        <begin position="216"/>
        <end position="235"/>
    </location>
</feature>
<dbReference type="Proteomes" id="UP000054742">
    <property type="component" value="Unassembled WGS sequence"/>
</dbReference>
<accession>A0A0W0S0U9</accession>
<keyword evidence="4" id="KW-1185">Reference proteome</keyword>
<dbReference type="EMBL" id="LNXV01000036">
    <property type="protein sequence ID" value="KTC77084.1"/>
    <property type="molecule type" value="Genomic_DNA"/>
</dbReference>
<keyword evidence="1" id="KW-0812">Transmembrane</keyword>
<feature type="domain" description="Methyltransferase FkbM" evidence="2">
    <location>
        <begin position="29"/>
        <end position="190"/>
    </location>
</feature>
<proteinExistence type="predicted"/>
<protein>
    <recommendedName>
        <fullName evidence="2">Methyltransferase FkbM domain-containing protein</fullName>
    </recommendedName>
</protein>
<keyword evidence="1" id="KW-0472">Membrane</keyword>
<gene>
    <name evidence="3" type="ORF">Lbru_3191</name>
</gene>
<sequence length="245" mass="28136">MTITSYAQNFEDIMLWRALGHIEAGFYIDIGAQHPVRDSVSKAFYERGWRGVHIEPVPSYASLLRRDRPDEIVLETAITDASGSLPFYEIPETGLSTGSADIAYSHQTKGFSLKETRVPCITLATVFEMVPHREIHWLKIDVEGFEYQVLNSWGEVNVLPWIIVVESTLPLTQTATNHEWEHLLFARGYQEIYFDGLNRFYLSKEHPYLASTFHCAPTFLIALFSVKRLLFVSLYNKKSSNKQKK</sequence>
<organism evidence="3 4">
    <name type="scientific">Legionella brunensis</name>
    <dbReference type="NCBI Taxonomy" id="29422"/>
    <lineage>
        <taxon>Bacteria</taxon>
        <taxon>Pseudomonadati</taxon>
        <taxon>Pseudomonadota</taxon>
        <taxon>Gammaproteobacteria</taxon>
        <taxon>Legionellales</taxon>
        <taxon>Legionellaceae</taxon>
        <taxon>Legionella</taxon>
    </lineage>
</organism>
<dbReference type="AlphaFoldDB" id="A0A0W0S0U9"/>